<reference evidence="8" key="1">
    <citation type="journal article" date="2016" name="Insect Biochem. Mol. Biol.">
        <title>Multifaceted biological insights from a draft genome sequence of the tobacco hornworm moth, Manduca sexta.</title>
        <authorList>
            <person name="Kanost M.R."/>
            <person name="Arrese E.L."/>
            <person name="Cao X."/>
            <person name="Chen Y.R."/>
            <person name="Chellapilla S."/>
            <person name="Goldsmith M.R."/>
            <person name="Grosse-Wilde E."/>
            <person name="Heckel D.G."/>
            <person name="Herndon N."/>
            <person name="Jiang H."/>
            <person name="Papanicolaou A."/>
            <person name="Qu J."/>
            <person name="Soulages J.L."/>
            <person name="Vogel H."/>
            <person name="Walters J."/>
            <person name="Waterhouse R.M."/>
            <person name="Ahn S.J."/>
            <person name="Almeida F.C."/>
            <person name="An C."/>
            <person name="Aqrawi P."/>
            <person name="Bretschneider A."/>
            <person name="Bryant W.B."/>
            <person name="Bucks S."/>
            <person name="Chao H."/>
            <person name="Chevignon G."/>
            <person name="Christen J.M."/>
            <person name="Clarke D.F."/>
            <person name="Dittmer N.T."/>
            <person name="Ferguson L.C.F."/>
            <person name="Garavelou S."/>
            <person name="Gordon K.H.J."/>
            <person name="Gunaratna R.T."/>
            <person name="Han Y."/>
            <person name="Hauser F."/>
            <person name="He Y."/>
            <person name="Heidel-Fischer H."/>
            <person name="Hirsh A."/>
            <person name="Hu Y."/>
            <person name="Jiang H."/>
            <person name="Kalra D."/>
            <person name="Klinner C."/>
            <person name="Konig C."/>
            <person name="Kovar C."/>
            <person name="Kroll A.R."/>
            <person name="Kuwar S.S."/>
            <person name="Lee S.L."/>
            <person name="Lehman R."/>
            <person name="Li K."/>
            <person name="Li Z."/>
            <person name="Liang H."/>
            <person name="Lovelace S."/>
            <person name="Lu Z."/>
            <person name="Mansfield J.H."/>
            <person name="McCulloch K.J."/>
            <person name="Mathew T."/>
            <person name="Morton B."/>
            <person name="Muzny D.M."/>
            <person name="Neunemann D."/>
            <person name="Ongeri F."/>
            <person name="Pauchet Y."/>
            <person name="Pu L.L."/>
            <person name="Pyrousis I."/>
            <person name="Rao X.J."/>
            <person name="Redding A."/>
            <person name="Roesel C."/>
            <person name="Sanchez-Gracia A."/>
            <person name="Schaack S."/>
            <person name="Shukla A."/>
            <person name="Tetreau G."/>
            <person name="Wang Y."/>
            <person name="Xiong G.H."/>
            <person name="Traut W."/>
            <person name="Walsh T.K."/>
            <person name="Worley K.C."/>
            <person name="Wu D."/>
            <person name="Wu W."/>
            <person name="Wu Y.Q."/>
            <person name="Zhang X."/>
            <person name="Zou Z."/>
            <person name="Zucker H."/>
            <person name="Briscoe A.D."/>
            <person name="Burmester T."/>
            <person name="Clem R.J."/>
            <person name="Feyereisen R."/>
            <person name="Grimmelikhuijzen C.J.P."/>
            <person name="Hamodrakas S.J."/>
            <person name="Hansson B.S."/>
            <person name="Huguet E."/>
            <person name="Jermiin L.S."/>
            <person name="Lan Q."/>
            <person name="Lehman H.K."/>
            <person name="Lorenzen M."/>
            <person name="Merzendorfer H."/>
            <person name="Michalopoulos I."/>
            <person name="Morton D.B."/>
            <person name="Muthukrishnan S."/>
            <person name="Oakeshott J.G."/>
            <person name="Palmer W."/>
            <person name="Park Y."/>
            <person name="Passarelli A.L."/>
            <person name="Rozas J."/>
            <person name="Schwartz L.M."/>
            <person name="Smith W."/>
            <person name="Southgate A."/>
            <person name="Vilcinskas A."/>
            <person name="Vogt R."/>
            <person name="Wang P."/>
            <person name="Werren J."/>
            <person name="Yu X.Q."/>
            <person name="Zhou J.J."/>
            <person name="Brown S.J."/>
            <person name="Scherer S.E."/>
            <person name="Richards S."/>
            <person name="Blissard G.W."/>
        </authorList>
    </citation>
    <scope>NUCLEOTIDE SEQUENCE</scope>
</reference>
<evidence type="ECO:0000256" key="2">
    <source>
        <dbReference type="ARBA" id="ARBA00001946"/>
    </source>
</evidence>
<protein>
    <submittedName>
        <fullName evidence="8">Uncharacterized protein</fullName>
    </submittedName>
</protein>
<dbReference type="PANTHER" id="PTHR12271">
    <property type="entry name" value="POLY A POLYMERASE CID PAP -RELATED"/>
    <property type="match status" value="1"/>
</dbReference>
<sequence length="401" mass="45975">MGSADILDASKLCYDGDFDTQFNRILQTIRLTRWQVQNLTTLLDDLTHQLRPIWRDCLIHAFGSIVIGLGIKTSDIDCYIDTGTSQPPRDCVIKAREIFKHSPHLFRNVFAITAAKVPIVKLLHLPTNCNTDISFSGPAGVRNSELLAYLLHLDDRAIKLAILVKYWSKVYDFTGTNLMPNYALTMLVVFFLQLKGILPAISVLQKGVPKHMVNGWNTAFNEKYQHPSECEANIYELLGDFFKYYSTFNYTDDMISPYIGFRLKRKSFSCLKNIPQGFDLYKTLVASRACKALRVDTFMCIQDTFEHNRNCTVAVYPRLAVKIVGHFKFAANLYDRVDSKDFLRKLLTEDPHRPLEPSPSVPQHSNRNRVVKNNKQLLKKNIKDLFKAGLLDVDSFPKRKR</sequence>
<comment type="cofactor">
    <cofactor evidence="2">
        <name>Mg(2+)</name>
        <dbReference type="ChEBI" id="CHEBI:18420"/>
    </cofactor>
</comment>
<dbReference type="CDD" id="cd05402">
    <property type="entry name" value="NT_PAP_TUTase"/>
    <property type="match status" value="1"/>
</dbReference>
<dbReference type="InterPro" id="IPR002058">
    <property type="entry name" value="PAP_assoc"/>
</dbReference>
<feature type="domain" description="PAP-associated" evidence="6">
    <location>
        <begin position="235"/>
        <end position="308"/>
    </location>
</feature>
<comment type="cofactor">
    <cofactor evidence="1">
        <name>Mn(2+)</name>
        <dbReference type="ChEBI" id="CHEBI:29035"/>
    </cofactor>
</comment>
<keyword evidence="4" id="KW-0479">Metal-binding</keyword>
<dbReference type="GO" id="GO:0031123">
    <property type="term" value="P:RNA 3'-end processing"/>
    <property type="evidence" value="ECO:0007669"/>
    <property type="project" value="TreeGrafter"/>
</dbReference>
<evidence type="ECO:0000256" key="3">
    <source>
        <dbReference type="ARBA" id="ARBA00022679"/>
    </source>
</evidence>
<dbReference type="SUPFAM" id="SSF81301">
    <property type="entry name" value="Nucleotidyltransferase"/>
    <property type="match status" value="1"/>
</dbReference>
<dbReference type="GO" id="GO:0050265">
    <property type="term" value="F:RNA uridylyltransferase activity"/>
    <property type="evidence" value="ECO:0007669"/>
    <property type="project" value="TreeGrafter"/>
</dbReference>
<dbReference type="Pfam" id="PF22600">
    <property type="entry name" value="MTPAP-like_central"/>
    <property type="match status" value="1"/>
</dbReference>
<evidence type="ECO:0000256" key="5">
    <source>
        <dbReference type="ARBA" id="ARBA00022842"/>
    </source>
</evidence>
<keyword evidence="3" id="KW-0808">Transferase</keyword>
<dbReference type="PANTHER" id="PTHR12271:SF66">
    <property type="entry name" value="TERMINAL URIDYLYLTRANSFERASE TAILOR"/>
    <property type="match status" value="1"/>
</dbReference>
<dbReference type="GO" id="GO:1990817">
    <property type="term" value="F:poly(A) RNA polymerase activity"/>
    <property type="evidence" value="ECO:0007669"/>
    <property type="project" value="UniProtKB-ARBA"/>
</dbReference>
<keyword evidence="5" id="KW-0460">Magnesium</keyword>
<evidence type="ECO:0000259" key="7">
    <source>
        <dbReference type="Pfam" id="PF22600"/>
    </source>
</evidence>
<reference evidence="8" key="2">
    <citation type="submission" date="2020-12" db="EMBL/GenBank/DDBJ databases">
        <authorList>
            <person name="Kanost M."/>
        </authorList>
    </citation>
    <scope>NUCLEOTIDE SEQUENCE</scope>
</reference>
<dbReference type="Gene3D" id="1.10.1410.10">
    <property type="match status" value="1"/>
</dbReference>
<keyword evidence="9" id="KW-1185">Reference proteome</keyword>
<evidence type="ECO:0000259" key="6">
    <source>
        <dbReference type="Pfam" id="PF03828"/>
    </source>
</evidence>
<organism evidence="8 9">
    <name type="scientific">Manduca sexta</name>
    <name type="common">Tobacco hawkmoth</name>
    <name type="synonym">Tobacco hornworm</name>
    <dbReference type="NCBI Taxonomy" id="7130"/>
    <lineage>
        <taxon>Eukaryota</taxon>
        <taxon>Metazoa</taxon>
        <taxon>Ecdysozoa</taxon>
        <taxon>Arthropoda</taxon>
        <taxon>Hexapoda</taxon>
        <taxon>Insecta</taxon>
        <taxon>Pterygota</taxon>
        <taxon>Neoptera</taxon>
        <taxon>Endopterygota</taxon>
        <taxon>Lepidoptera</taxon>
        <taxon>Glossata</taxon>
        <taxon>Ditrysia</taxon>
        <taxon>Bombycoidea</taxon>
        <taxon>Sphingidae</taxon>
        <taxon>Sphinginae</taxon>
        <taxon>Sphingini</taxon>
        <taxon>Manduca</taxon>
    </lineage>
</organism>
<dbReference type="Gene3D" id="3.30.460.10">
    <property type="entry name" value="Beta Polymerase, domain 2"/>
    <property type="match status" value="1"/>
</dbReference>
<comment type="caution">
    <text evidence="8">The sequence shown here is derived from an EMBL/GenBank/DDBJ whole genome shotgun (WGS) entry which is preliminary data.</text>
</comment>
<dbReference type="Pfam" id="PF03828">
    <property type="entry name" value="PAP_assoc"/>
    <property type="match status" value="1"/>
</dbReference>
<gene>
    <name evidence="8" type="ORF">O3G_MSEX008607</name>
</gene>
<evidence type="ECO:0000313" key="9">
    <source>
        <dbReference type="Proteomes" id="UP000791440"/>
    </source>
</evidence>
<dbReference type="SUPFAM" id="SSF81631">
    <property type="entry name" value="PAP/OAS1 substrate-binding domain"/>
    <property type="match status" value="1"/>
</dbReference>
<dbReference type="GO" id="GO:0046872">
    <property type="term" value="F:metal ion binding"/>
    <property type="evidence" value="ECO:0007669"/>
    <property type="project" value="UniProtKB-KW"/>
</dbReference>
<evidence type="ECO:0000313" key="8">
    <source>
        <dbReference type="EMBL" id="KAG6454245.1"/>
    </source>
</evidence>
<dbReference type="InterPro" id="IPR043519">
    <property type="entry name" value="NT_sf"/>
</dbReference>
<name>A0A921ZB00_MANSE</name>
<evidence type="ECO:0000256" key="1">
    <source>
        <dbReference type="ARBA" id="ARBA00001936"/>
    </source>
</evidence>
<evidence type="ECO:0000256" key="4">
    <source>
        <dbReference type="ARBA" id="ARBA00022723"/>
    </source>
</evidence>
<proteinExistence type="predicted"/>
<feature type="domain" description="Poly(A) RNA polymerase mitochondrial-like central palm" evidence="7">
    <location>
        <begin position="19"/>
        <end position="149"/>
    </location>
</feature>
<dbReference type="InterPro" id="IPR054708">
    <property type="entry name" value="MTPAP-like_central"/>
</dbReference>
<dbReference type="EMBL" id="JH668462">
    <property type="protein sequence ID" value="KAG6454245.1"/>
    <property type="molecule type" value="Genomic_DNA"/>
</dbReference>
<accession>A0A921ZB00</accession>
<dbReference type="AlphaFoldDB" id="A0A921ZB00"/>
<dbReference type="Proteomes" id="UP000791440">
    <property type="component" value="Unassembled WGS sequence"/>
</dbReference>